<dbReference type="SUPFAM" id="SSF54637">
    <property type="entry name" value="Thioesterase/thiol ester dehydrase-isomerase"/>
    <property type="match status" value="1"/>
</dbReference>
<sequence>MERDKLLTHTITQLLNQLGQTWHSTIPASAFMQITPLSYCEGEFQATAPIEPNINLHQTMFAGSIYTLMTLTGWGAVWLNQQLAGVTGDIVLADAHIRYLAPVTCNPVAKVQWPEVDLSPLQRGRRIKLKLEVQLYCGNGLCAVFEGLYVSAPKVALAVSTIKVI</sequence>
<proteinExistence type="predicted"/>
<protein>
    <submittedName>
        <fullName evidence="2">Thioesterase</fullName>
    </submittedName>
</protein>
<reference evidence="2 3" key="1">
    <citation type="submission" date="2018-04" db="EMBL/GenBank/DDBJ databases">
        <title>Genomic sequence of a freshwater isolate of Shewanella morhuae.</title>
        <authorList>
            <person name="Castillo D.E."/>
            <person name="Gram L."/>
        </authorList>
    </citation>
    <scope>NUCLEOTIDE SEQUENCE [LARGE SCALE GENOMIC DNA]</scope>
    <source>
        <strain evidence="2 3">CW7</strain>
    </source>
</reference>
<keyword evidence="3" id="KW-1185">Reference proteome</keyword>
<gene>
    <name evidence="2" type="ORF">C9I43_17800</name>
</gene>
<organism evidence="2 3">
    <name type="scientific">Shewanella morhuae</name>
    <dbReference type="NCBI Taxonomy" id="365591"/>
    <lineage>
        <taxon>Bacteria</taxon>
        <taxon>Pseudomonadati</taxon>
        <taxon>Pseudomonadota</taxon>
        <taxon>Gammaproteobacteria</taxon>
        <taxon>Alteromonadales</taxon>
        <taxon>Shewanellaceae</taxon>
        <taxon>Shewanella</taxon>
    </lineage>
</organism>
<dbReference type="InterPro" id="IPR029069">
    <property type="entry name" value="HotDog_dom_sf"/>
</dbReference>
<dbReference type="Pfam" id="PF09500">
    <property type="entry name" value="YiiD_C"/>
    <property type="match status" value="1"/>
</dbReference>
<dbReference type="InterPro" id="IPR012660">
    <property type="entry name" value="YiiD_C"/>
</dbReference>
<dbReference type="Gene3D" id="3.10.129.10">
    <property type="entry name" value="Hotdog Thioesterase"/>
    <property type="match status" value="1"/>
</dbReference>
<evidence type="ECO:0000313" key="2">
    <source>
        <dbReference type="EMBL" id="PTA48910.1"/>
    </source>
</evidence>
<dbReference type="RefSeq" id="WP_107884932.1">
    <property type="nucleotide sequence ID" value="NZ_BPFE01000002.1"/>
</dbReference>
<dbReference type="NCBIfam" id="TIGR02447">
    <property type="entry name" value="yiiD_Cterm"/>
    <property type="match status" value="1"/>
</dbReference>
<dbReference type="EMBL" id="PYSG01000003">
    <property type="protein sequence ID" value="PTA48910.1"/>
    <property type="molecule type" value="Genomic_DNA"/>
</dbReference>
<feature type="domain" description="Thioesterase putative" evidence="1">
    <location>
        <begin position="16"/>
        <end position="151"/>
    </location>
</feature>
<comment type="caution">
    <text evidence="2">The sequence shown here is derived from an EMBL/GenBank/DDBJ whole genome shotgun (WGS) entry which is preliminary data.</text>
</comment>
<dbReference type="Proteomes" id="UP000240506">
    <property type="component" value="Unassembled WGS sequence"/>
</dbReference>
<name>A0ABX5HPX5_9GAMM</name>
<evidence type="ECO:0000313" key="3">
    <source>
        <dbReference type="Proteomes" id="UP000240506"/>
    </source>
</evidence>
<accession>A0ABX5HPX5</accession>
<evidence type="ECO:0000259" key="1">
    <source>
        <dbReference type="Pfam" id="PF09500"/>
    </source>
</evidence>